<evidence type="ECO:0000313" key="2">
    <source>
        <dbReference type="EMBL" id="PAB58468.1"/>
    </source>
</evidence>
<gene>
    <name evidence="2" type="ORF">CCE28_15285</name>
</gene>
<proteinExistence type="predicted"/>
<sequence length="87" mass="10149">MLDKEFYVLAFDSTHYAINTEKKLKEHLKIETIPTPREISTSCGLSIKFGVELLDKVMELVKEDLNNMKLYRIVREGIKKNVYPMSI</sequence>
<dbReference type="InterPro" id="IPR021778">
    <property type="entry name" value="Se/S_carrier-like"/>
</dbReference>
<accession>A0A267MHR1</accession>
<evidence type="ECO:0000259" key="1">
    <source>
        <dbReference type="Pfam" id="PF11823"/>
    </source>
</evidence>
<dbReference type="Proteomes" id="UP000216024">
    <property type="component" value="Unassembled WGS sequence"/>
</dbReference>
<evidence type="ECO:0000313" key="3">
    <source>
        <dbReference type="Proteomes" id="UP000216024"/>
    </source>
</evidence>
<dbReference type="RefSeq" id="WP_095134598.1">
    <property type="nucleotide sequence ID" value="NZ_NIBG01000015.1"/>
</dbReference>
<reference evidence="2 3" key="1">
    <citation type="submission" date="2017-06" db="EMBL/GenBank/DDBJ databases">
        <title>Draft genome sequence of anaerobic fermentative bacterium Anaeromicrobium sediminis DY2726D isolated from West Pacific Ocean sediments.</title>
        <authorList>
            <person name="Zeng X."/>
        </authorList>
    </citation>
    <scope>NUCLEOTIDE SEQUENCE [LARGE SCALE GENOMIC DNA]</scope>
    <source>
        <strain evidence="2 3">DY2726D</strain>
    </source>
</reference>
<keyword evidence="3" id="KW-1185">Reference proteome</keyword>
<dbReference type="Pfam" id="PF11823">
    <property type="entry name" value="Se_S_carrier"/>
    <property type="match status" value="1"/>
</dbReference>
<protein>
    <recommendedName>
        <fullName evidence="1">Putative Se/S carrier protein-like domain-containing protein</fullName>
    </recommendedName>
</protein>
<organism evidence="2 3">
    <name type="scientific">Anaeromicrobium sediminis</name>
    <dbReference type="NCBI Taxonomy" id="1478221"/>
    <lineage>
        <taxon>Bacteria</taxon>
        <taxon>Bacillati</taxon>
        <taxon>Bacillota</taxon>
        <taxon>Clostridia</taxon>
        <taxon>Peptostreptococcales</taxon>
        <taxon>Thermotaleaceae</taxon>
        <taxon>Anaeromicrobium</taxon>
    </lineage>
</organism>
<feature type="domain" description="Putative Se/S carrier protein-like" evidence="1">
    <location>
        <begin position="7"/>
        <end position="63"/>
    </location>
</feature>
<dbReference type="AlphaFoldDB" id="A0A267MHR1"/>
<dbReference type="EMBL" id="NIBG01000015">
    <property type="protein sequence ID" value="PAB58468.1"/>
    <property type="molecule type" value="Genomic_DNA"/>
</dbReference>
<comment type="caution">
    <text evidence="2">The sequence shown here is derived from an EMBL/GenBank/DDBJ whole genome shotgun (WGS) entry which is preliminary data.</text>
</comment>
<dbReference type="OrthoDB" id="3192849at2"/>
<name>A0A267MHR1_9FIRM</name>